<dbReference type="Proteomes" id="UP000054422">
    <property type="component" value="Unassembled WGS sequence"/>
</dbReference>
<dbReference type="GO" id="GO:0005737">
    <property type="term" value="C:cytoplasm"/>
    <property type="evidence" value="ECO:0007669"/>
    <property type="project" value="UniProtKB-ARBA"/>
</dbReference>
<dbReference type="GO" id="GO:0016192">
    <property type="term" value="P:vesicle-mediated transport"/>
    <property type="evidence" value="ECO:0007669"/>
    <property type="project" value="UniProtKB-ARBA"/>
</dbReference>
<dbReference type="PANTHER" id="PTHR12558">
    <property type="entry name" value="CELL DIVISION CYCLE 16,23,27"/>
    <property type="match status" value="1"/>
</dbReference>
<evidence type="ECO:0000256" key="2">
    <source>
        <dbReference type="ARBA" id="ARBA00022803"/>
    </source>
</evidence>
<feature type="repeat" description="TPR" evidence="3">
    <location>
        <begin position="122"/>
        <end position="155"/>
    </location>
</feature>
<evidence type="ECO:0000313" key="4">
    <source>
        <dbReference type="EMBL" id="KGP63313.1"/>
    </source>
</evidence>
<organism evidence="4 5">
    <name type="scientific">Legionella norrlandica</name>
    <dbReference type="NCBI Taxonomy" id="1498499"/>
    <lineage>
        <taxon>Bacteria</taxon>
        <taxon>Pseudomonadati</taxon>
        <taxon>Pseudomonadota</taxon>
        <taxon>Gammaproteobacteria</taxon>
        <taxon>Legionellales</taxon>
        <taxon>Legionellaceae</taxon>
        <taxon>Legionella</taxon>
    </lineage>
</organism>
<dbReference type="STRING" id="1498499.EP47_09275"/>
<dbReference type="RefSeq" id="WP_035889195.1">
    <property type="nucleotide sequence ID" value="NZ_JNCF01000020.1"/>
</dbReference>
<dbReference type="SUPFAM" id="SSF81901">
    <property type="entry name" value="HCP-like"/>
    <property type="match status" value="1"/>
</dbReference>
<dbReference type="SUPFAM" id="SSF48452">
    <property type="entry name" value="TPR-like"/>
    <property type="match status" value="1"/>
</dbReference>
<keyword evidence="2 3" id="KW-0802">TPR repeat</keyword>
<keyword evidence="1" id="KW-0677">Repeat</keyword>
<evidence type="ECO:0000256" key="1">
    <source>
        <dbReference type="ARBA" id="ARBA00022737"/>
    </source>
</evidence>
<dbReference type="InterPro" id="IPR013105">
    <property type="entry name" value="TPR_2"/>
</dbReference>
<evidence type="ECO:0000256" key="3">
    <source>
        <dbReference type="PROSITE-ProRule" id="PRU00339"/>
    </source>
</evidence>
<protein>
    <recommendedName>
        <fullName evidence="6">Tetratricopeptide repeat protein</fullName>
    </recommendedName>
</protein>
<dbReference type="PANTHER" id="PTHR12558:SF13">
    <property type="entry name" value="CELL DIVISION CYCLE PROTEIN 27 HOMOLOG"/>
    <property type="match status" value="1"/>
</dbReference>
<dbReference type="OrthoDB" id="5648912at2"/>
<dbReference type="SMART" id="SM00028">
    <property type="entry name" value="TPR"/>
    <property type="match status" value="6"/>
</dbReference>
<evidence type="ECO:0008006" key="6">
    <source>
        <dbReference type="Google" id="ProtNLM"/>
    </source>
</evidence>
<dbReference type="Gene3D" id="1.25.40.10">
    <property type="entry name" value="Tetratricopeptide repeat domain"/>
    <property type="match status" value="3"/>
</dbReference>
<dbReference type="PROSITE" id="PS50005">
    <property type="entry name" value="TPR"/>
    <property type="match status" value="3"/>
</dbReference>
<dbReference type="GO" id="GO:0012505">
    <property type="term" value="C:endomembrane system"/>
    <property type="evidence" value="ECO:0007669"/>
    <property type="project" value="UniProtKB-ARBA"/>
</dbReference>
<dbReference type="EMBL" id="JNCF01000020">
    <property type="protein sequence ID" value="KGP63313.1"/>
    <property type="molecule type" value="Genomic_DNA"/>
</dbReference>
<dbReference type="PROSITE" id="PS50293">
    <property type="entry name" value="TPR_REGION"/>
    <property type="match status" value="1"/>
</dbReference>
<dbReference type="AlphaFoldDB" id="A0A0A2T7B0"/>
<comment type="caution">
    <text evidence="4">The sequence shown here is derived from an EMBL/GenBank/DDBJ whole genome shotgun (WGS) entry which is preliminary data.</text>
</comment>
<dbReference type="GO" id="GO:0032991">
    <property type="term" value="C:protein-containing complex"/>
    <property type="evidence" value="ECO:0007669"/>
    <property type="project" value="UniProtKB-ARBA"/>
</dbReference>
<feature type="repeat" description="TPR" evidence="3">
    <location>
        <begin position="222"/>
        <end position="255"/>
    </location>
</feature>
<dbReference type="InterPro" id="IPR015374">
    <property type="entry name" value="ChAPs"/>
</dbReference>
<sequence>MSNQILQEKLNRHLSYLDQDENNLHLLVHISNLYLEMENLELAQVYLNKASAIDRIACLGQQGLLHLNQGQFAQAKEHFIEALQYADTPALRYNLGFTHFITYDFEQAWEVLEPLKENEYYPEAQLLIARILQKQNSYEEAVSIVEHSLNHNPNNVEALGLLSLLYFDQNKEEQAKETSLRALQISPHNYDAKLVNILIRVMTQETHIEEIEELLQINPQDSRLWFALGNTYLAQGDIESAKHALNKAIEIYPEFYDCLIVLAWCQLLNNNIGEAYESYQKASHLAEELSDAWGGLALIHALSEDFIPAEQLIDKAKQLNSECFLTEIAESIYFNHKNPMKAKQHLFRALKNTEMAISEKLVLFINEIENCQLH</sequence>
<reference evidence="4 5" key="1">
    <citation type="submission" date="2014-05" db="EMBL/GenBank/DDBJ databases">
        <authorList>
            <person name="Rizzardi K."/>
            <person name="Winiecka-Krusnell J."/>
            <person name="Ramliden M."/>
            <person name="Alm E."/>
            <person name="Andersson S."/>
            <person name="Byfors S."/>
        </authorList>
    </citation>
    <scope>NUCLEOTIDE SEQUENCE [LARGE SCALE GENOMIC DNA]</scope>
    <source>
        <strain evidence="4 5">LEGN</strain>
    </source>
</reference>
<name>A0A0A2T7B0_9GAMM</name>
<dbReference type="Pfam" id="PF13181">
    <property type="entry name" value="TPR_8"/>
    <property type="match status" value="2"/>
</dbReference>
<dbReference type="InterPro" id="IPR019734">
    <property type="entry name" value="TPR_rpt"/>
</dbReference>
<gene>
    <name evidence="4" type="ORF">EP47_09275</name>
</gene>
<dbReference type="Pfam" id="PF07719">
    <property type="entry name" value="TPR_2"/>
    <property type="match status" value="1"/>
</dbReference>
<keyword evidence="5" id="KW-1185">Reference proteome</keyword>
<proteinExistence type="predicted"/>
<feature type="repeat" description="TPR" evidence="3">
    <location>
        <begin position="156"/>
        <end position="189"/>
    </location>
</feature>
<dbReference type="InterPro" id="IPR011990">
    <property type="entry name" value="TPR-like_helical_dom_sf"/>
</dbReference>
<dbReference type="Pfam" id="PF09295">
    <property type="entry name" value="ChAPs"/>
    <property type="match status" value="1"/>
</dbReference>
<accession>A0A0A2T7B0</accession>
<evidence type="ECO:0000313" key="5">
    <source>
        <dbReference type="Proteomes" id="UP000054422"/>
    </source>
</evidence>